<dbReference type="EMBL" id="CP039346">
    <property type="protein sequence ID" value="QCD81396.1"/>
    <property type="molecule type" value="Genomic_DNA"/>
</dbReference>
<sequence>MDQWVLEVRRSIAAVSPMNRWALEVRRSISVVLPMNRWALEVRRSIAAVLPMNRWALEVRRSVAAVLPMNPKPLRLEAGFVVAMYYFMTNILYNPKYSITAYQKALAKAASMEKRSSVSHQIQPHNYEKKKKQHYYDVTQGREDGTCPCFRKRSVTLYFPGSSRPQYNHLHQQIFMTSRITGKQQPIPHFTTLKLAPGKL</sequence>
<gene>
    <name evidence="1" type="ORF">DEO72_LG2g1721</name>
</gene>
<dbReference type="AlphaFoldDB" id="A0A4D6KTJ1"/>
<proteinExistence type="predicted"/>
<dbReference type="Proteomes" id="UP000501690">
    <property type="component" value="Linkage Group LG2"/>
</dbReference>
<keyword evidence="2" id="KW-1185">Reference proteome</keyword>
<reference evidence="1 2" key="1">
    <citation type="submission" date="2019-04" db="EMBL/GenBank/DDBJ databases">
        <title>An improved genome assembly and genetic linkage map for asparagus bean, Vigna unguiculata ssp. sesquipedialis.</title>
        <authorList>
            <person name="Xia Q."/>
            <person name="Zhang R."/>
            <person name="Dong Y."/>
        </authorList>
    </citation>
    <scope>NUCLEOTIDE SEQUENCE [LARGE SCALE GENOMIC DNA]</scope>
    <source>
        <tissue evidence="1">Leaf</tissue>
    </source>
</reference>
<organism evidence="1 2">
    <name type="scientific">Vigna unguiculata</name>
    <name type="common">Cowpea</name>
    <dbReference type="NCBI Taxonomy" id="3917"/>
    <lineage>
        <taxon>Eukaryota</taxon>
        <taxon>Viridiplantae</taxon>
        <taxon>Streptophyta</taxon>
        <taxon>Embryophyta</taxon>
        <taxon>Tracheophyta</taxon>
        <taxon>Spermatophyta</taxon>
        <taxon>Magnoliopsida</taxon>
        <taxon>eudicotyledons</taxon>
        <taxon>Gunneridae</taxon>
        <taxon>Pentapetalae</taxon>
        <taxon>rosids</taxon>
        <taxon>fabids</taxon>
        <taxon>Fabales</taxon>
        <taxon>Fabaceae</taxon>
        <taxon>Papilionoideae</taxon>
        <taxon>50 kb inversion clade</taxon>
        <taxon>NPAAA clade</taxon>
        <taxon>indigoferoid/millettioid clade</taxon>
        <taxon>Phaseoleae</taxon>
        <taxon>Vigna</taxon>
    </lineage>
</organism>
<evidence type="ECO:0000313" key="2">
    <source>
        <dbReference type="Proteomes" id="UP000501690"/>
    </source>
</evidence>
<protein>
    <submittedName>
        <fullName evidence="1">Uncharacterized protein</fullName>
    </submittedName>
</protein>
<evidence type="ECO:0000313" key="1">
    <source>
        <dbReference type="EMBL" id="QCD81396.1"/>
    </source>
</evidence>
<name>A0A4D6KTJ1_VIGUN</name>
<accession>A0A4D6KTJ1</accession>